<evidence type="ECO:0000313" key="2">
    <source>
        <dbReference type="Proteomes" id="UP000719412"/>
    </source>
</evidence>
<gene>
    <name evidence="1" type="ORF">GEV33_011718</name>
</gene>
<dbReference type="Proteomes" id="UP000719412">
    <property type="component" value="Unassembled WGS sequence"/>
</dbReference>
<dbReference type="AlphaFoldDB" id="A0A8J6L4D8"/>
<protein>
    <submittedName>
        <fullName evidence="1">Uncharacterized protein</fullName>
    </submittedName>
</protein>
<reference evidence="1" key="2">
    <citation type="submission" date="2021-08" db="EMBL/GenBank/DDBJ databases">
        <authorList>
            <person name="Eriksson T."/>
        </authorList>
    </citation>
    <scope>NUCLEOTIDE SEQUENCE</scope>
    <source>
        <strain evidence="1">Stoneville</strain>
        <tissue evidence="1">Whole head</tissue>
    </source>
</reference>
<dbReference type="EMBL" id="JABDTM020027047">
    <property type="protein sequence ID" value="KAH0811074.1"/>
    <property type="molecule type" value="Genomic_DNA"/>
</dbReference>
<accession>A0A8J6L4D8</accession>
<sequence length="307" mass="34397">MCRKLDNMSETSITDRWRSWRWRHIQNLYGYSTPNYDGPMHPNNQGQLRLSTSPDRVTWKGRKERAPNAPYPSRTRPGSLFAEATLADATTPLISANVLVMQERSCELWNQKSVIEVAFSRCEAEVESGRLCSPSGFHPRIHHIDSPGRIPGAPDGAESPTRGHMYRPIHIHEVRGRYPFCFPFPFRDLIRISVTNCTAVRISSPMMKKCLDAIGHELTIVKMRSHGLYIPVMLSATLRVKGVILTGSTGSINRSSRSGFELHFRSFPSTGADRKVGAIDPTPLRSEGLRDRFIGGRSGEVGVLSVR</sequence>
<proteinExistence type="predicted"/>
<name>A0A8J6L4D8_TENMO</name>
<reference evidence="1" key="1">
    <citation type="journal article" date="2020" name="J Insects Food Feed">
        <title>The yellow mealworm (Tenebrio molitor) genome: a resource for the emerging insects as food and feed industry.</title>
        <authorList>
            <person name="Eriksson T."/>
            <person name="Andere A."/>
            <person name="Kelstrup H."/>
            <person name="Emery V."/>
            <person name="Picard C."/>
        </authorList>
    </citation>
    <scope>NUCLEOTIDE SEQUENCE</scope>
    <source>
        <strain evidence="1">Stoneville</strain>
        <tissue evidence="1">Whole head</tissue>
    </source>
</reference>
<keyword evidence="2" id="KW-1185">Reference proteome</keyword>
<evidence type="ECO:0000313" key="1">
    <source>
        <dbReference type="EMBL" id="KAH0811074.1"/>
    </source>
</evidence>
<organism evidence="1 2">
    <name type="scientific">Tenebrio molitor</name>
    <name type="common">Yellow mealworm beetle</name>
    <dbReference type="NCBI Taxonomy" id="7067"/>
    <lineage>
        <taxon>Eukaryota</taxon>
        <taxon>Metazoa</taxon>
        <taxon>Ecdysozoa</taxon>
        <taxon>Arthropoda</taxon>
        <taxon>Hexapoda</taxon>
        <taxon>Insecta</taxon>
        <taxon>Pterygota</taxon>
        <taxon>Neoptera</taxon>
        <taxon>Endopterygota</taxon>
        <taxon>Coleoptera</taxon>
        <taxon>Polyphaga</taxon>
        <taxon>Cucujiformia</taxon>
        <taxon>Tenebrionidae</taxon>
        <taxon>Tenebrio</taxon>
    </lineage>
</organism>
<comment type="caution">
    <text evidence="1">The sequence shown here is derived from an EMBL/GenBank/DDBJ whole genome shotgun (WGS) entry which is preliminary data.</text>
</comment>